<evidence type="ECO:0000256" key="1">
    <source>
        <dbReference type="SAM" id="MobiDB-lite"/>
    </source>
</evidence>
<evidence type="ECO:0000313" key="4">
    <source>
        <dbReference type="Proteomes" id="UP000242287"/>
    </source>
</evidence>
<accession>A0A2A9NBY6</accession>
<dbReference type="Proteomes" id="UP000242287">
    <property type="component" value="Unassembled WGS sequence"/>
</dbReference>
<feature type="transmembrane region" description="Helical" evidence="2">
    <location>
        <begin position="238"/>
        <end position="267"/>
    </location>
</feature>
<evidence type="ECO:0000313" key="3">
    <source>
        <dbReference type="EMBL" id="PFH47578.1"/>
    </source>
</evidence>
<sequence length="301" mass="32033">MSTAALPLAKLLRPIADSLVYLQSTKVHPTWFPFALAPTIHATRISIAYQAKVAGRPLSWPTYLAGYLIMCWGGTTLTHLLLSLPPPPFHSAQLYINYLTPHILLTILFSLNPNLLSPQLLDTFFFPLDALVRTTAITAGLNLLNNPSVNPAFVASPLTHLIIGAVASAGGGLAAATLSTWNQEWSFSTPPVLRRGVGLWGSVDVWGGALVALVYGMSTSHPAFSGFQNSLSSYGLAAFAPGAGTFVLSPLGARALGATVLIVLFGLRVYNVHWRSASPAVAPPRTPGMGDRSRAKKSRLQ</sequence>
<reference evidence="3 4" key="1">
    <citation type="submission" date="2014-02" db="EMBL/GenBank/DDBJ databases">
        <title>Transposable element dynamics among asymbiotic and ectomycorrhizal Amanita fungi.</title>
        <authorList>
            <consortium name="DOE Joint Genome Institute"/>
            <person name="Hess J."/>
            <person name="Skrede I."/>
            <person name="Wolfe B."/>
            <person name="LaButti K."/>
            <person name="Ohm R.A."/>
            <person name="Grigoriev I.V."/>
            <person name="Pringle A."/>
        </authorList>
    </citation>
    <scope>NUCLEOTIDE SEQUENCE [LARGE SCALE GENOMIC DNA]</scope>
    <source>
        <strain evidence="3 4">SKay4041</strain>
    </source>
</reference>
<keyword evidence="4" id="KW-1185">Reference proteome</keyword>
<feature type="region of interest" description="Disordered" evidence="1">
    <location>
        <begin position="281"/>
        <end position="301"/>
    </location>
</feature>
<dbReference type="EMBL" id="KZ302104">
    <property type="protein sequence ID" value="PFH47578.1"/>
    <property type="molecule type" value="Genomic_DNA"/>
</dbReference>
<keyword evidence="2" id="KW-0812">Transmembrane</keyword>
<dbReference type="AlphaFoldDB" id="A0A2A9NBY6"/>
<feature type="transmembrane region" description="Helical" evidence="2">
    <location>
        <begin position="64"/>
        <end position="82"/>
    </location>
</feature>
<gene>
    <name evidence="3" type="ORF">AMATHDRAFT_151781</name>
</gene>
<proteinExistence type="predicted"/>
<protein>
    <submittedName>
        <fullName evidence="3">Uncharacterized protein</fullName>
    </submittedName>
</protein>
<name>A0A2A9NBY6_9AGAR</name>
<keyword evidence="2" id="KW-1133">Transmembrane helix</keyword>
<evidence type="ECO:0000256" key="2">
    <source>
        <dbReference type="SAM" id="Phobius"/>
    </source>
</evidence>
<feature type="transmembrane region" description="Helical" evidence="2">
    <location>
        <begin position="197"/>
        <end position="218"/>
    </location>
</feature>
<keyword evidence="2" id="KW-0472">Membrane</keyword>
<dbReference type="OrthoDB" id="2520628at2759"/>
<organism evidence="3 4">
    <name type="scientific">Amanita thiersii Skay4041</name>
    <dbReference type="NCBI Taxonomy" id="703135"/>
    <lineage>
        <taxon>Eukaryota</taxon>
        <taxon>Fungi</taxon>
        <taxon>Dikarya</taxon>
        <taxon>Basidiomycota</taxon>
        <taxon>Agaricomycotina</taxon>
        <taxon>Agaricomycetes</taxon>
        <taxon>Agaricomycetidae</taxon>
        <taxon>Agaricales</taxon>
        <taxon>Pluteineae</taxon>
        <taxon>Amanitaceae</taxon>
        <taxon>Amanita</taxon>
    </lineage>
</organism>
<feature type="transmembrane region" description="Helical" evidence="2">
    <location>
        <begin position="152"/>
        <end position="176"/>
    </location>
</feature>
<feature type="transmembrane region" description="Helical" evidence="2">
    <location>
        <begin position="94"/>
        <end position="111"/>
    </location>
</feature>